<evidence type="ECO:0000259" key="11">
    <source>
        <dbReference type="PROSITE" id="PS50926"/>
    </source>
</evidence>
<dbReference type="PROSITE" id="PS50926">
    <property type="entry name" value="TRAM"/>
    <property type="match status" value="1"/>
</dbReference>
<keyword evidence="4" id="KW-0819">tRNA processing</keyword>
<evidence type="ECO:0000256" key="3">
    <source>
        <dbReference type="ARBA" id="ARBA00022691"/>
    </source>
</evidence>
<evidence type="ECO:0000256" key="2">
    <source>
        <dbReference type="ARBA" id="ARBA00022679"/>
    </source>
</evidence>
<sequence length="624" mass="70193">MFRLASQLKRGSKVTNLFLLHRNHTSTSLCKPKMTEVSANATAQMAKSSKNESIESNNGPNLKKIKLENAMGAKKANNSRKKLRKFKPKKYDSTSPLGVLQKEIEELLQEHGLKESDVSNDVALVINNENKAEVDAVYHTIVQDVNVLKFCSNGDGLALIPGSPFTDRTHRIVTIPFGIPGDVVTIKIFKTNQMYSESDLLEVQKPSVMRDDSLIKCDKYFGKCSGCQYQNITYQTQLSLKRQTIENAYKFFANSSVNPESESCELSLEKYQEMYASKIRDTVGSPLQYDYRTKLTPHFDISFSLSKKLRKQAQNGSTTTTTEKIEFERPNLGFGVKGKPTWRKFADPSVANCKGSVLDIEECVIGTPVVQEGLKRERNKFLNEYKNYKKGATILLRENTEFVDQQEKEEVANADSKVVKTCVTNPKQIVVELVDGFKFEFIAGEFFQNNNSILPLVIDHVKKNLVISQDSSKPRYLVDAYCGSGLFSITCSTNVNKVIGVEISQEAVKFATRNSELNKIGNCKFIAGEAQEIFKEIDTPADQTSVILDPPRKGCDEVFLKQLSEYNPAKIVYISCNVHSQARDVDWFLKKSANGHLYKIDSIQGFDFFPQTHHVESVCVLSRV</sequence>
<keyword evidence="3 9" id="KW-0949">S-adenosyl-L-methionine</keyword>
<dbReference type="InterPro" id="IPR030391">
    <property type="entry name" value="MeTrfase_TrmA_CS"/>
</dbReference>
<evidence type="ECO:0000256" key="9">
    <source>
        <dbReference type="PROSITE-ProRule" id="PRU01024"/>
    </source>
</evidence>
<comment type="similarity">
    <text evidence="9">Belongs to the class I-like SAM-binding methyltransferase superfamily. RNA M5U methyltransferase family.</text>
</comment>
<comment type="caution">
    <text evidence="12">The sequence shown here is derived from an EMBL/GenBank/DDBJ whole genome shotgun (WGS) entry which is preliminary data.</text>
</comment>
<dbReference type="GO" id="GO:0030697">
    <property type="term" value="F:tRNA (uracil(54)-C5)-methyltransferase activity, S-adenosyl methionine-dependent"/>
    <property type="evidence" value="ECO:0007669"/>
    <property type="project" value="UniProtKB-EC"/>
</dbReference>
<dbReference type="EC" id="2.1.1.35" evidence="5"/>
<feature type="domain" description="TRAM" evidence="11">
    <location>
        <begin position="136"/>
        <end position="202"/>
    </location>
</feature>
<dbReference type="InterPro" id="IPR029063">
    <property type="entry name" value="SAM-dependent_MTases_sf"/>
</dbReference>
<dbReference type="GO" id="GO:0032259">
    <property type="term" value="P:methylation"/>
    <property type="evidence" value="ECO:0007669"/>
    <property type="project" value="UniProtKB-KW"/>
</dbReference>
<dbReference type="PROSITE" id="PS01231">
    <property type="entry name" value="TRMA_2"/>
    <property type="match status" value="1"/>
</dbReference>
<evidence type="ECO:0000256" key="5">
    <source>
        <dbReference type="ARBA" id="ARBA00033763"/>
    </source>
</evidence>
<dbReference type="InterPro" id="IPR012340">
    <property type="entry name" value="NA-bd_OB-fold"/>
</dbReference>
<evidence type="ECO:0000313" key="12">
    <source>
        <dbReference type="EMBL" id="OEJ88516.1"/>
    </source>
</evidence>
<feature type="binding site" evidence="9">
    <location>
        <position position="481"/>
    </location>
    <ligand>
        <name>S-adenosyl-L-methionine</name>
        <dbReference type="ChEBI" id="CHEBI:59789"/>
    </ligand>
</feature>
<protein>
    <recommendedName>
        <fullName evidence="8">tRNA (uracil(54)-C(5))-methyltransferase</fullName>
        <ecNumber evidence="5">2.1.1.35</ecNumber>
    </recommendedName>
</protein>
<evidence type="ECO:0000256" key="6">
    <source>
        <dbReference type="ARBA" id="ARBA00052788"/>
    </source>
</evidence>
<dbReference type="InterPro" id="IPR030390">
    <property type="entry name" value="MeTrfase_TrmA_AS"/>
</dbReference>
<dbReference type="PANTHER" id="PTHR11061">
    <property type="entry name" value="RNA M5U METHYLTRANSFERASE"/>
    <property type="match status" value="1"/>
</dbReference>
<dbReference type="CDD" id="cd02440">
    <property type="entry name" value="AdoMet_MTases"/>
    <property type="match status" value="1"/>
</dbReference>
<keyword evidence="2 9" id="KW-0808">Transferase</keyword>
<feature type="active site" evidence="10">
    <location>
        <position position="576"/>
    </location>
</feature>
<evidence type="ECO:0000313" key="13">
    <source>
        <dbReference type="Proteomes" id="UP000095728"/>
    </source>
</evidence>
<reference evidence="13" key="1">
    <citation type="journal article" date="2016" name="Genome Announc.">
        <title>Genome sequences of three species of Hanseniaspora isolated from spontaneous wine fermentations.</title>
        <authorList>
            <person name="Sternes P.R."/>
            <person name="Lee D."/>
            <person name="Kutyna D.R."/>
            <person name="Borneman A.R."/>
        </authorList>
    </citation>
    <scope>NUCLEOTIDE SEQUENCE [LARGE SCALE GENOMIC DNA]</scope>
    <source>
        <strain evidence="13">AWRI3579</strain>
    </source>
</reference>
<dbReference type="Proteomes" id="UP000095728">
    <property type="component" value="Unassembled WGS sequence"/>
</dbReference>
<feature type="binding site" evidence="9">
    <location>
        <position position="448"/>
    </location>
    <ligand>
        <name>S-adenosyl-L-methionine</name>
        <dbReference type="ChEBI" id="CHEBI:59789"/>
    </ligand>
</feature>
<dbReference type="PANTHER" id="PTHR11061:SF30">
    <property type="entry name" value="TRNA (URACIL(54)-C(5))-METHYLTRANSFERASE"/>
    <property type="match status" value="1"/>
</dbReference>
<evidence type="ECO:0000256" key="4">
    <source>
        <dbReference type="ARBA" id="ARBA00022694"/>
    </source>
</evidence>
<dbReference type="SUPFAM" id="SSF53335">
    <property type="entry name" value="S-adenosyl-L-methionine-dependent methyltransferases"/>
    <property type="match status" value="1"/>
</dbReference>
<proteinExistence type="inferred from homology"/>
<dbReference type="InterPro" id="IPR002792">
    <property type="entry name" value="TRAM_dom"/>
</dbReference>
<accession>A0A1E5RNS3</accession>
<dbReference type="EMBL" id="LPNM01000005">
    <property type="protein sequence ID" value="OEJ88516.1"/>
    <property type="molecule type" value="Genomic_DNA"/>
</dbReference>
<evidence type="ECO:0000256" key="10">
    <source>
        <dbReference type="PROSITE-ProRule" id="PRU10015"/>
    </source>
</evidence>
<evidence type="ECO:0000256" key="1">
    <source>
        <dbReference type="ARBA" id="ARBA00022603"/>
    </source>
</evidence>
<dbReference type="Pfam" id="PF05958">
    <property type="entry name" value="tRNA_U5-meth_tr"/>
    <property type="match status" value="1"/>
</dbReference>
<dbReference type="InterPro" id="IPR025795">
    <property type="entry name" value="tRNA_(uracil-5-)_MeTrfase"/>
</dbReference>
<dbReference type="Pfam" id="PF01938">
    <property type="entry name" value="TRAM"/>
    <property type="match status" value="1"/>
</dbReference>
<dbReference type="PROSITE" id="PS51687">
    <property type="entry name" value="SAM_MT_RNA_M5U"/>
    <property type="match status" value="1"/>
</dbReference>
<evidence type="ECO:0000256" key="7">
    <source>
        <dbReference type="ARBA" id="ARBA00054700"/>
    </source>
</evidence>
<dbReference type="GO" id="GO:0008033">
    <property type="term" value="P:tRNA processing"/>
    <property type="evidence" value="ECO:0007669"/>
    <property type="project" value="UniProtKB-KW"/>
</dbReference>
<dbReference type="Gene3D" id="2.40.50.140">
    <property type="entry name" value="Nucleic acid-binding proteins"/>
    <property type="match status" value="1"/>
</dbReference>
<dbReference type="STRING" id="56408.A0A1E5RNS3"/>
<evidence type="ECO:0000256" key="8">
    <source>
        <dbReference type="ARBA" id="ARBA00070108"/>
    </source>
</evidence>
<feature type="binding site" evidence="9">
    <location>
        <position position="549"/>
    </location>
    <ligand>
        <name>S-adenosyl-L-methionine</name>
        <dbReference type="ChEBI" id="CHEBI:59789"/>
    </ligand>
</feature>
<keyword evidence="1 9" id="KW-0489">Methyltransferase</keyword>
<feature type="active site" description="Nucleophile" evidence="9">
    <location>
        <position position="576"/>
    </location>
</feature>
<name>A0A1E5RNS3_9ASCO</name>
<dbReference type="OrthoDB" id="10250660at2759"/>
<comment type="function">
    <text evidence="7">Catalyzes the formation of 5-methyl-uridine at position 54 (m5U54) in all tRNA. May also have a role in tRNA stabilization or maturation.</text>
</comment>
<organism evidence="12 13">
    <name type="scientific">Hanseniaspora osmophila</name>
    <dbReference type="NCBI Taxonomy" id="56408"/>
    <lineage>
        <taxon>Eukaryota</taxon>
        <taxon>Fungi</taxon>
        <taxon>Dikarya</taxon>
        <taxon>Ascomycota</taxon>
        <taxon>Saccharomycotina</taxon>
        <taxon>Saccharomycetes</taxon>
        <taxon>Saccharomycodales</taxon>
        <taxon>Saccharomycodaceae</taxon>
        <taxon>Hanseniaspora</taxon>
    </lineage>
</organism>
<dbReference type="FunFam" id="3.40.50.150:FF:000174">
    <property type="entry name" value="TRM2p tRNA methyltransferase"/>
    <property type="match status" value="1"/>
</dbReference>
<dbReference type="PROSITE" id="PS51622">
    <property type="entry name" value="SAM_MT_RNA_M5U_2"/>
    <property type="match status" value="1"/>
</dbReference>
<dbReference type="Gene3D" id="3.40.50.150">
    <property type="entry name" value="Vaccinia Virus protein VP39"/>
    <property type="match status" value="2"/>
</dbReference>
<dbReference type="AlphaFoldDB" id="A0A1E5RNS3"/>
<feature type="binding site" evidence="9">
    <location>
        <position position="502"/>
    </location>
    <ligand>
        <name>S-adenosyl-L-methionine</name>
        <dbReference type="ChEBI" id="CHEBI:59789"/>
    </ligand>
</feature>
<dbReference type="InParanoid" id="A0A1E5RNS3"/>
<dbReference type="InterPro" id="IPR010280">
    <property type="entry name" value="U5_MeTrfase_fam"/>
</dbReference>
<comment type="catalytic activity">
    <reaction evidence="6">
        <text>uridine(54) in tRNA + S-adenosyl-L-methionine = 5-methyluridine(54) in tRNA + S-adenosyl-L-homocysteine + H(+)</text>
        <dbReference type="Rhea" id="RHEA:42712"/>
        <dbReference type="Rhea" id="RHEA-COMP:10167"/>
        <dbReference type="Rhea" id="RHEA-COMP:10193"/>
        <dbReference type="ChEBI" id="CHEBI:15378"/>
        <dbReference type="ChEBI" id="CHEBI:57856"/>
        <dbReference type="ChEBI" id="CHEBI:59789"/>
        <dbReference type="ChEBI" id="CHEBI:65315"/>
        <dbReference type="ChEBI" id="CHEBI:74447"/>
        <dbReference type="EC" id="2.1.1.35"/>
    </reaction>
</comment>
<keyword evidence="13" id="KW-1185">Reference proteome</keyword>
<dbReference type="FunCoup" id="A0A1E5RNS3">
    <property type="interactions" value="256"/>
</dbReference>
<gene>
    <name evidence="12" type="ORF">AWRI3579_g976</name>
</gene>
<dbReference type="GO" id="GO:0009451">
    <property type="term" value="P:RNA modification"/>
    <property type="evidence" value="ECO:0007669"/>
    <property type="project" value="UniProtKB-ARBA"/>
</dbReference>
<dbReference type="PROSITE" id="PS01230">
    <property type="entry name" value="TRMA_1"/>
    <property type="match status" value="1"/>
</dbReference>
<dbReference type="FunFam" id="2.40.50.140:FF:000201">
    <property type="entry name" value="TRM2p tRNA methyltransferase"/>
    <property type="match status" value="1"/>
</dbReference>